<name>A0ABW5D020_9BACT</name>
<proteinExistence type="inferred from homology"/>
<dbReference type="PANTHER" id="PTHR43028:SF5">
    <property type="entry name" value="3'(2'),5'-BISPHOSPHATE NUCLEOTIDASE 1"/>
    <property type="match status" value="1"/>
</dbReference>
<keyword evidence="2 4" id="KW-0479">Metal-binding</keyword>
<dbReference type="PANTHER" id="PTHR43028">
    <property type="entry name" value="3'(2'),5'-BISPHOSPHATE NUCLEOTIDASE 1"/>
    <property type="match status" value="1"/>
</dbReference>
<dbReference type="InterPro" id="IPR006240">
    <property type="entry name" value="CysQ"/>
</dbReference>
<sequence length="272" mass="30262">MSVLTEHHPLTAGGSSITKLLETARLAALKAGEAILEIYRTGDVEVALKPDDSPLTRADRSAHTIISNLLEPTGLPILSEEGLHSPYQERAQWEWYWLLDPLDGTKEFINRNGDFTVNIALMYKTTPVAGVVYAPTLGTLYFGSKKTGVYKEQAGKRTQLEPLPERTSFDALQQKSGIKIIASRSHMTEETEQFIARFSNVQLVSMGSSLKFMLLAEGKADLYPRFAPTMEWDTAAAHAILRAVNRSIYQADLETELIYNKPQLLNPSFVAF</sequence>
<evidence type="ECO:0000313" key="6">
    <source>
        <dbReference type="Proteomes" id="UP001597374"/>
    </source>
</evidence>
<accession>A0ABW5D020</accession>
<comment type="similarity">
    <text evidence="4">Belongs to the inositol monophosphatase superfamily. CysQ family.</text>
</comment>
<reference evidence="6" key="1">
    <citation type="journal article" date="2019" name="Int. J. Syst. Evol. Microbiol.">
        <title>The Global Catalogue of Microorganisms (GCM) 10K type strain sequencing project: providing services to taxonomists for standard genome sequencing and annotation.</title>
        <authorList>
            <consortium name="The Broad Institute Genomics Platform"/>
            <consortium name="The Broad Institute Genome Sequencing Center for Infectious Disease"/>
            <person name="Wu L."/>
            <person name="Ma J."/>
        </authorList>
    </citation>
    <scope>NUCLEOTIDE SEQUENCE [LARGE SCALE GENOMIC DNA]</scope>
    <source>
        <strain evidence="6">CGMCC 4.1782</strain>
    </source>
</reference>
<dbReference type="Gene3D" id="3.30.540.10">
    <property type="entry name" value="Fructose-1,6-Bisphosphatase, subunit A, domain 1"/>
    <property type="match status" value="1"/>
</dbReference>
<dbReference type="SUPFAM" id="SSF56655">
    <property type="entry name" value="Carbohydrate phosphatase"/>
    <property type="match status" value="1"/>
</dbReference>
<dbReference type="Proteomes" id="UP001597374">
    <property type="component" value="Unassembled WGS sequence"/>
</dbReference>
<evidence type="ECO:0000256" key="2">
    <source>
        <dbReference type="ARBA" id="ARBA00022723"/>
    </source>
</evidence>
<gene>
    <name evidence="4 5" type="primary">cysQ</name>
    <name evidence="5" type="ORF">ACFSKP_16990</name>
</gene>
<dbReference type="EC" id="3.1.3.7" evidence="4"/>
<evidence type="ECO:0000256" key="4">
    <source>
        <dbReference type="HAMAP-Rule" id="MF_02095"/>
    </source>
</evidence>
<comment type="catalytic activity">
    <reaction evidence="1 4">
        <text>adenosine 3',5'-bisphosphate + H2O = AMP + phosphate</text>
        <dbReference type="Rhea" id="RHEA:10040"/>
        <dbReference type="ChEBI" id="CHEBI:15377"/>
        <dbReference type="ChEBI" id="CHEBI:43474"/>
        <dbReference type="ChEBI" id="CHEBI:58343"/>
        <dbReference type="ChEBI" id="CHEBI:456215"/>
        <dbReference type="EC" id="3.1.3.7"/>
    </reaction>
</comment>
<organism evidence="5 6">
    <name type="scientific">Pontibacter ruber</name>
    <dbReference type="NCBI Taxonomy" id="1343895"/>
    <lineage>
        <taxon>Bacteria</taxon>
        <taxon>Pseudomonadati</taxon>
        <taxon>Bacteroidota</taxon>
        <taxon>Cytophagia</taxon>
        <taxon>Cytophagales</taxon>
        <taxon>Hymenobacteraceae</taxon>
        <taxon>Pontibacter</taxon>
    </lineage>
</organism>
<evidence type="ECO:0000313" key="5">
    <source>
        <dbReference type="EMBL" id="MFD2247967.1"/>
    </source>
</evidence>
<keyword evidence="4" id="KW-0472">Membrane</keyword>
<protein>
    <recommendedName>
        <fullName evidence="4">3'(2'),5'-bisphosphate nucleotidase CysQ</fullName>
        <ecNumber evidence="4">3.1.3.7</ecNumber>
    </recommendedName>
    <alternativeName>
        <fullName evidence="4">3'(2'),5-bisphosphonucleoside 3'(2')-phosphohydrolase</fullName>
    </alternativeName>
    <alternativeName>
        <fullName evidence="4">3'-phosphoadenosine 5'-phosphate phosphatase</fullName>
        <shortName evidence="4">PAP phosphatase</shortName>
    </alternativeName>
</protein>
<dbReference type="NCBIfam" id="TIGR01331">
    <property type="entry name" value="bisphos_cysQ"/>
    <property type="match status" value="1"/>
</dbReference>
<evidence type="ECO:0000256" key="3">
    <source>
        <dbReference type="ARBA" id="ARBA00022842"/>
    </source>
</evidence>
<feature type="binding site" evidence="4">
    <location>
        <position position="100"/>
    </location>
    <ligand>
        <name>Mg(2+)</name>
        <dbReference type="ChEBI" id="CHEBI:18420"/>
        <label>2</label>
    </ligand>
</feature>
<evidence type="ECO:0000256" key="1">
    <source>
        <dbReference type="ARBA" id="ARBA00001625"/>
    </source>
</evidence>
<feature type="binding site" evidence="4">
    <location>
        <position position="80"/>
    </location>
    <ligand>
        <name>Mg(2+)</name>
        <dbReference type="ChEBI" id="CHEBI:18420"/>
        <label>1</label>
    </ligand>
</feature>
<comment type="subcellular location">
    <subcellularLocation>
        <location evidence="4">Cell membrane</location>
        <topology evidence="4">Peripheral membrane protein</topology>
        <orientation evidence="4">Cytoplasmic side</orientation>
    </subcellularLocation>
</comment>
<keyword evidence="4 5" id="KW-0378">Hydrolase</keyword>
<comment type="caution">
    <text evidence="5">The sequence shown here is derived from an EMBL/GenBank/DDBJ whole genome shotgun (WGS) entry which is preliminary data.</text>
</comment>
<feature type="binding site" evidence="4">
    <location>
        <begin position="102"/>
        <end position="105"/>
    </location>
    <ligand>
        <name>substrate</name>
    </ligand>
</feature>
<keyword evidence="6" id="KW-1185">Reference proteome</keyword>
<dbReference type="HAMAP" id="MF_02095">
    <property type="entry name" value="CysQ"/>
    <property type="match status" value="1"/>
</dbReference>
<feature type="binding site" evidence="4">
    <location>
        <position position="103"/>
    </location>
    <ligand>
        <name>Mg(2+)</name>
        <dbReference type="ChEBI" id="CHEBI:18420"/>
        <label>2</label>
    </ligand>
</feature>
<feature type="binding site" evidence="4">
    <location>
        <position position="233"/>
    </location>
    <ligand>
        <name>substrate</name>
    </ligand>
</feature>
<dbReference type="CDD" id="cd01638">
    <property type="entry name" value="CysQ"/>
    <property type="match status" value="1"/>
</dbReference>
<dbReference type="GO" id="GO:0008441">
    <property type="term" value="F:3'(2'),5'-bisphosphate nucleotidase activity"/>
    <property type="evidence" value="ECO:0007669"/>
    <property type="project" value="UniProtKB-EC"/>
</dbReference>
<comment type="cofactor">
    <cofactor evidence="4">
        <name>Mg(2+)</name>
        <dbReference type="ChEBI" id="CHEBI:18420"/>
    </cofactor>
</comment>
<feature type="binding site" evidence="4">
    <location>
        <position position="102"/>
    </location>
    <ligand>
        <name>Mg(2+)</name>
        <dbReference type="ChEBI" id="CHEBI:18420"/>
        <label>1</label>
    </ligand>
</feature>
<keyword evidence="3 4" id="KW-0460">Magnesium</keyword>
<dbReference type="InterPro" id="IPR000760">
    <property type="entry name" value="Inositol_monophosphatase-like"/>
</dbReference>
<dbReference type="PROSITE" id="PS00629">
    <property type="entry name" value="IMP_1"/>
    <property type="match status" value="1"/>
</dbReference>
<feature type="binding site" evidence="4">
    <location>
        <position position="100"/>
    </location>
    <ligand>
        <name>Mg(2+)</name>
        <dbReference type="ChEBI" id="CHEBI:18420"/>
        <label>1</label>
    </ligand>
</feature>
<dbReference type="Pfam" id="PF00459">
    <property type="entry name" value="Inositol_P"/>
    <property type="match status" value="1"/>
</dbReference>
<dbReference type="Gene3D" id="3.40.190.80">
    <property type="match status" value="1"/>
</dbReference>
<dbReference type="InterPro" id="IPR050725">
    <property type="entry name" value="CysQ/Inositol_MonoPase"/>
</dbReference>
<feature type="binding site" evidence="4">
    <location>
        <position position="233"/>
    </location>
    <ligand>
        <name>Mg(2+)</name>
        <dbReference type="ChEBI" id="CHEBI:18420"/>
        <label>2</label>
    </ligand>
</feature>
<dbReference type="EMBL" id="JBHUIM010000002">
    <property type="protein sequence ID" value="MFD2247967.1"/>
    <property type="molecule type" value="Genomic_DNA"/>
</dbReference>
<keyword evidence="4" id="KW-1003">Cell membrane</keyword>
<feature type="binding site" evidence="4">
    <location>
        <position position="80"/>
    </location>
    <ligand>
        <name>substrate</name>
    </ligand>
</feature>
<comment type="function">
    <text evidence="4">Converts adenosine-3',5'-bisphosphate (PAP) to AMP.</text>
</comment>
<dbReference type="RefSeq" id="WP_250431258.1">
    <property type="nucleotide sequence ID" value="NZ_JALPRR010000003.1"/>
</dbReference>
<dbReference type="InterPro" id="IPR020583">
    <property type="entry name" value="Inositol_monoP_metal-BS"/>
</dbReference>